<feature type="transmembrane region" description="Helical" evidence="10">
    <location>
        <begin position="215"/>
        <end position="235"/>
    </location>
</feature>
<dbReference type="GO" id="GO:0070830">
    <property type="term" value="P:bicellular tight junction assembly"/>
    <property type="evidence" value="ECO:0000318"/>
    <property type="project" value="GO_Central"/>
</dbReference>
<keyword evidence="4" id="KW-0796">Tight junction</keyword>
<evidence type="ECO:0000313" key="11">
    <source>
        <dbReference type="Ensembl" id="ENSACAP00000022507.1"/>
    </source>
</evidence>
<organism evidence="11 12">
    <name type="scientific">Anolis carolinensis</name>
    <name type="common">Green anole</name>
    <name type="synonym">American chameleon</name>
    <dbReference type="NCBI Taxonomy" id="28377"/>
    <lineage>
        <taxon>Eukaryota</taxon>
        <taxon>Metazoa</taxon>
        <taxon>Chordata</taxon>
        <taxon>Craniata</taxon>
        <taxon>Vertebrata</taxon>
        <taxon>Euteleostomi</taxon>
        <taxon>Lepidosauria</taxon>
        <taxon>Squamata</taxon>
        <taxon>Bifurcata</taxon>
        <taxon>Unidentata</taxon>
        <taxon>Episquamata</taxon>
        <taxon>Toxicofera</taxon>
        <taxon>Iguania</taxon>
        <taxon>Dactyloidae</taxon>
        <taxon>Anolis</taxon>
    </lineage>
</organism>
<dbReference type="InterPro" id="IPR004031">
    <property type="entry name" value="PMP22/EMP/MP20/Claudin"/>
</dbReference>
<keyword evidence="7" id="KW-0965">Cell junction</keyword>
<evidence type="ECO:0000256" key="7">
    <source>
        <dbReference type="ARBA" id="ARBA00022949"/>
    </source>
</evidence>
<dbReference type="AlphaFoldDB" id="R4GB41"/>
<evidence type="ECO:0000256" key="8">
    <source>
        <dbReference type="ARBA" id="ARBA00022989"/>
    </source>
</evidence>
<keyword evidence="9 10" id="KW-0472">Membrane</keyword>
<protein>
    <recommendedName>
        <fullName evidence="13">Claudin 34</fullName>
    </recommendedName>
</protein>
<dbReference type="eggNOG" id="ENOG502S127">
    <property type="taxonomic scope" value="Eukaryota"/>
</dbReference>
<evidence type="ECO:0000256" key="4">
    <source>
        <dbReference type="ARBA" id="ARBA00022427"/>
    </source>
</evidence>
<comment type="subcellular location">
    <subcellularLocation>
        <location evidence="1">Cell junction</location>
        <location evidence="1">Tight junction</location>
    </subcellularLocation>
    <subcellularLocation>
        <location evidence="2">Cell membrane</location>
        <topology evidence="2">Multi-pass membrane protein</topology>
    </subcellularLocation>
</comment>
<evidence type="ECO:0008006" key="13">
    <source>
        <dbReference type="Google" id="ProtNLM"/>
    </source>
</evidence>
<feature type="transmembrane region" description="Helical" evidence="10">
    <location>
        <begin position="47"/>
        <end position="68"/>
    </location>
</feature>
<keyword evidence="8 10" id="KW-1133">Transmembrane helix</keyword>
<evidence type="ECO:0000256" key="9">
    <source>
        <dbReference type="ARBA" id="ARBA00023136"/>
    </source>
</evidence>
<dbReference type="PANTHER" id="PTHR12002">
    <property type="entry name" value="CLAUDIN"/>
    <property type="match status" value="1"/>
</dbReference>
<reference evidence="11" key="2">
    <citation type="submission" date="2025-08" db="UniProtKB">
        <authorList>
            <consortium name="Ensembl"/>
        </authorList>
    </citation>
    <scope>IDENTIFICATION</scope>
</reference>
<sequence>MERKILKRGKKTRPTQPLFLSMEKWLKRKLGLADGNFPDAAQLIHLAYIRLIGFTFAAIGWILCVTAIEAEEWRVWHLKPGTSTEKIWIGIWGVCFMEHTPDGDSRKQCLEFLDEHLSLPMEIFLAQDLMSLVFIVASLALSFLSFALWKLFHKGKPKNVLINFFCIGGVLNFLTSFIILIPLLWNMYSVLVNDSINFPDYFQLPVLPYEQNVGFAIYVGISASGFQLTSSILILSEKCWFRSRRAPTIIMVMPKQPTSADTEPCPRCGSAISLEKYRSEEQLFNL</sequence>
<dbReference type="InParanoid" id="R4GB41"/>
<dbReference type="Bgee" id="ENSACAG00000029642">
    <property type="expression patterns" value="Expressed in ovary and 1 other cell type or tissue"/>
</dbReference>
<dbReference type="Proteomes" id="UP000001646">
    <property type="component" value="Chromosome 3"/>
</dbReference>
<dbReference type="GO" id="GO:0005886">
    <property type="term" value="C:plasma membrane"/>
    <property type="evidence" value="ECO:0000318"/>
    <property type="project" value="GO_Central"/>
</dbReference>
<dbReference type="Gene3D" id="1.20.140.150">
    <property type="match status" value="1"/>
</dbReference>
<evidence type="ECO:0000313" key="12">
    <source>
        <dbReference type="Proteomes" id="UP000001646"/>
    </source>
</evidence>
<evidence type="ECO:0000256" key="5">
    <source>
        <dbReference type="ARBA" id="ARBA00022475"/>
    </source>
</evidence>
<name>R4GB41_ANOCA</name>
<dbReference type="GeneTree" id="ENSGT00390000005717"/>
<dbReference type="GO" id="GO:0007155">
    <property type="term" value="P:cell adhesion"/>
    <property type="evidence" value="ECO:0000318"/>
    <property type="project" value="GO_Central"/>
</dbReference>
<proteinExistence type="inferred from homology"/>
<keyword evidence="5" id="KW-1003">Cell membrane</keyword>
<reference evidence="11" key="3">
    <citation type="submission" date="2025-09" db="UniProtKB">
        <authorList>
            <consortium name="Ensembl"/>
        </authorList>
    </citation>
    <scope>IDENTIFICATION</scope>
</reference>
<dbReference type="Pfam" id="PF13903">
    <property type="entry name" value="Claudin_2"/>
    <property type="match status" value="1"/>
</dbReference>
<dbReference type="GO" id="GO:0005923">
    <property type="term" value="C:bicellular tight junction"/>
    <property type="evidence" value="ECO:0000318"/>
    <property type="project" value="GO_Central"/>
</dbReference>
<evidence type="ECO:0000256" key="3">
    <source>
        <dbReference type="ARBA" id="ARBA00008295"/>
    </source>
</evidence>
<dbReference type="InterPro" id="IPR006187">
    <property type="entry name" value="Claudin"/>
</dbReference>
<evidence type="ECO:0000256" key="6">
    <source>
        <dbReference type="ARBA" id="ARBA00022692"/>
    </source>
</evidence>
<comment type="similarity">
    <text evidence="3">Belongs to the claudin family.</text>
</comment>
<dbReference type="GO" id="GO:0005198">
    <property type="term" value="F:structural molecule activity"/>
    <property type="evidence" value="ECO:0007669"/>
    <property type="project" value="InterPro"/>
</dbReference>
<evidence type="ECO:0000256" key="10">
    <source>
        <dbReference type="SAM" id="Phobius"/>
    </source>
</evidence>
<feature type="transmembrane region" description="Helical" evidence="10">
    <location>
        <begin position="161"/>
        <end position="185"/>
    </location>
</feature>
<dbReference type="HOGENOM" id="CLU_084794_0_0_1"/>
<evidence type="ECO:0000256" key="2">
    <source>
        <dbReference type="ARBA" id="ARBA00004651"/>
    </source>
</evidence>
<dbReference type="Ensembl" id="ENSACAT00000029924.2">
    <property type="protein sequence ID" value="ENSACAP00000022507.1"/>
    <property type="gene ID" value="ENSACAG00000029642.2"/>
</dbReference>
<accession>R4GB41</accession>
<evidence type="ECO:0000256" key="1">
    <source>
        <dbReference type="ARBA" id="ARBA00004435"/>
    </source>
</evidence>
<keyword evidence="12" id="KW-1185">Reference proteome</keyword>
<reference evidence="11 12" key="1">
    <citation type="submission" date="2009-12" db="EMBL/GenBank/DDBJ databases">
        <title>The Genome Sequence of Anolis carolinensis (Green Anole Lizard).</title>
        <authorList>
            <consortium name="The Genome Sequencing Platform"/>
            <person name="Di Palma F."/>
            <person name="Alfoldi J."/>
            <person name="Heiman D."/>
            <person name="Young S."/>
            <person name="Grabherr M."/>
            <person name="Johnson J."/>
            <person name="Lander E.S."/>
            <person name="Lindblad-Toh K."/>
        </authorList>
    </citation>
    <scope>NUCLEOTIDE SEQUENCE [LARGE SCALE GENOMIC DNA]</scope>
    <source>
        <strain evidence="11 12">JBL SC #1</strain>
    </source>
</reference>
<keyword evidence="6 10" id="KW-0812">Transmembrane</keyword>
<feature type="transmembrane region" description="Helical" evidence="10">
    <location>
        <begin position="129"/>
        <end position="149"/>
    </location>
</feature>